<evidence type="ECO:0008006" key="3">
    <source>
        <dbReference type="Google" id="ProtNLM"/>
    </source>
</evidence>
<protein>
    <recommendedName>
        <fullName evidence="3">STAS/SEC14 domain-containing protein</fullName>
    </recommendedName>
</protein>
<dbReference type="PATRIC" id="fig|512763.3.peg.1775"/>
<dbReference type="STRING" id="512763.DC20_08065"/>
<name>A0A0P0CBD8_9BACT</name>
<proteinExistence type="predicted"/>
<dbReference type="Proteomes" id="UP000061382">
    <property type="component" value="Chromosome"/>
</dbReference>
<evidence type="ECO:0000313" key="2">
    <source>
        <dbReference type="Proteomes" id="UP000061382"/>
    </source>
</evidence>
<organism evidence="1 2">
    <name type="scientific">Rufibacter tibetensis</name>
    <dbReference type="NCBI Taxonomy" id="512763"/>
    <lineage>
        <taxon>Bacteria</taxon>
        <taxon>Pseudomonadati</taxon>
        <taxon>Bacteroidota</taxon>
        <taxon>Cytophagia</taxon>
        <taxon>Cytophagales</taxon>
        <taxon>Hymenobacteraceae</taxon>
        <taxon>Rufibacter</taxon>
    </lineage>
</organism>
<accession>A0A0P0CBD8</accession>
<gene>
    <name evidence="1" type="ORF">DC20_08065</name>
</gene>
<dbReference type="AlphaFoldDB" id="A0A0P0CBD8"/>
<sequence>MVLFENSIIKLVYEPATDVLEVTYPDLHDYLLPEIKHSISILADHVKSFDVKRLLLDSSRTSVSVGEEESKAISTFLAAELMKTRLQKLARLQSASPAIESSAEKNITHIKQAGMLPFQLQNFESKPEALKWLISNI</sequence>
<keyword evidence="2" id="KW-1185">Reference proteome</keyword>
<evidence type="ECO:0000313" key="1">
    <source>
        <dbReference type="EMBL" id="ALI98940.1"/>
    </source>
</evidence>
<reference evidence="1 2" key="1">
    <citation type="submission" date="2015-08" db="EMBL/GenBank/DDBJ databases">
        <title>Complete genome sequence of Rufibacter tibetensis strain 1351t, a radiation-resistant bacterium from tibet plateau.</title>
        <authorList>
            <person name="Dai J."/>
        </authorList>
    </citation>
    <scope>NUCLEOTIDE SEQUENCE [LARGE SCALE GENOMIC DNA]</scope>
    <source>
        <strain evidence="1 2">1351</strain>
    </source>
</reference>
<dbReference type="KEGG" id="rti:DC20_08065"/>
<dbReference type="EMBL" id="CP012643">
    <property type="protein sequence ID" value="ALI98940.1"/>
    <property type="molecule type" value="Genomic_DNA"/>
</dbReference>